<comment type="caution">
    <text evidence="2">The sequence shown here is derived from an EMBL/GenBank/DDBJ whole genome shotgun (WGS) entry which is preliminary data.</text>
</comment>
<evidence type="ECO:0000256" key="1">
    <source>
        <dbReference type="SAM" id="MobiDB-lite"/>
    </source>
</evidence>
<dbReference type="EMBL" id="QGKY02000164">
    <property type="protein sequence ID" value="KAF2593257.1"/>
    <property type="molecule type" value="Genomic_DNA"/>
</dbReference>
<organism evidence="2">
    <name type="scientific">Brassica cretica</name>
    <name type="common">Mustard</name>
    <dbReference type="NCBI Taxonomy" id="69181"/>
    <lineage>
        <taxon>Eukaryota</taxon>
        <taxon>Viridiplantae</taxon>
        <taxon>Streptophyta</taxon>
        <taxon>Embryophyta</taxon>
        <taxon>Tracheophyta</taxon>
        <taxon>Spermatophyta</taxon>
        <taxon>Magnoliopsida</taxon>
        <taxon>eudicotyledons</taxon>
        <taxon>Gunneridae</taxon>
        <taxon>Pentapetalae</taxon>
        <taxon>rosids</taxon>
        <taxon>malvids</taxon>
        <taxon>Brassicales</taxon>
        <taxon>Brassicaceae</taxon>
        <taxon>Brassiceae</taxon>
        <taxon>Brassica</taxon>
    </lineage>
</organism>
<feature type="region of interest" description="Disordered" evidence="1">
    <location>
        <begin position="1"/>
        <end position="22"/>
    </location>
</feature>
<sequence length="178" mass="20003">MGRVTCSQARVAKPAKPAIPPKPPHQCACIAELSWLLQGQCVTRRQTSCAKLTRKHDSDIRRAFRRGRREVDSICQNRSVQTATELEEMSRVQTTFGDFHECKGAVGALKFMKTTGLREPFKRGCPDWVSPYSEDVVTGTPHEEGEVNHPQATPSDSDHGFENSCSDFFNYSHEEFCI</sequence>
<feature type="region of interest" description="Disordered" evidence="1">
    <location>
        <begin position="136"/>
        <end position="160"/>
    </location>
</feature>
<name>A0A8S9KHJ4_BRACR</name>
<reference evidence="2" key="1">
    <citation type="submission" date="2019-12" db="EMBL/GenBank/DDBJ databases">
        <title>Genome sequencing and annotation of Brassica cretica.</title>
        <authorList>
            <person name="Studholme D.J."/>
            <person name="Sarris P.F."/>
        </authorList>
    </citation>
    <scope>NUCLEOTIDE SEQUENCE</scope>
    <source>
        <strain evidence="2">PFS-102/07</strain>
        <tissue evidence="2">Leaf</tissue>
    </source>
</reference>
<protein>
    <submittedName>
        <fullName evidence="2">Uncharacterized protein</fullName>
    </submittedName>
</protein>
<evidence type="ECO:0000313" key="2">
    <source>
        <dbReference type="EMBL" id="KAF2593257.1"/>
    </source>
</evidence>
<accession>A0A8S9KHJ4</accession>
<proteinExistence type="predicted"/>
<dbReference type="AlphaFoldDB" id="A0A8S9KHJ4"/>
<gene>
    <name evidence="2" type="ORF">F2Q70_00043552</name>
</gene>